<keyword evidence="8" id="KW-1278">Translocase</keyword>
<dbReference type="Gene3D" id="3.30.70.20">
    <property type="match status" value="1"/>
</dbReference>
<dbReference type="SMART" id="SM00929">
    <property type="entry name" value="NADH-G_4Fe-4S_3"/>
    <property type="match status" value="1"/>
</dbReference>
<dbReference type="NCBIfam" id="NF040763">
    <property type="entry name" value="FeFe_hydrog_A6"/>
    <property type="match status" value="1"/>
</dbReference>
<keyword evidence="10" id="KW-0411">Iron-sulfur</keyword>
<protein>
    <submittedName>
        <fullName evidence="17">NADP-reducing hydrogenase subunit HndC</fullName>
        <ecNumber evidence="17">1.12.1.3</ecNumber>
    </submittedName>
</protein>
<keyword evidence="11" id="KW-0520">NAD</keyword>
<evidence type="ECO:0000256" key="4">
    <source>
        <dbReference type="ARBA" id="ARBA00022485"/>
    </source>
</evidence>
<keyword evidence="18" id="KW-1185">Reference proteome</keyword>
<dbReference type="NCBIfam" id="TIGR02512">
    <property type="entry name" value="FeFe_hydrog_A"/>
    <property type="match status" value="1"/>
</dbReference>
<evidence type="ECO:0000256" key="8">
    <source>
        <dbReference type="ARBA" id="ARBA00022967"/>
    </source>
</evidence>
<dbReference type="InterPro" id="IPR001041">
    <property type="entry name" value="2Fe-2S_ferredoxin-type"/>
</dbReference>
<keyword evidence="6" id="KW-0479">Metal-binding</keyword>
<dbReference type="InterPro" id="IPR013352">
    <property type="entry name" value="Fe_hydrogenase_subset"/>
</dbReference>
<keyword evidence="7" id="KW-0677">Repeat</keyword>
<dbReference type="InterPro" id="IPR000283">
    <property type="entry name" value="NADH_UbQ_OxRdtase_75kDa_su_CS"/>
</dbReference>
<dbReference type="GO" id="GO:0008901">
    <property type="term" value="F:ferredoxin hydrogenase activity"/>
    <property type="evidence" value="ECO:0007669"/>
    <property type="project" value="InterPro"/>
</dbReference>
<dbReference type="PANTHER" id="PTHR11615">
    <property type="entry name" value="NITRATE, FORMATE, IRON DEHYDROGENASE"/>
    <property type="match status" value="1"/>
</dbReference>
<evidence type="ECO:0000259" key="14">
    <source>
        <dbReference type="PROSITE" id="PS51085"/>
    </source>
</evidence>
<dbReference type="FunFam" id="3.10.20.740:FF:000004">
    <property type="entry name" value="NADH-quinone oxidoreductase"/>
    <property type="match status" value="1"/>
</dbReference>
<proteinExistence type="inferred from homology"/>
<dbReference type="Pfam" id="PF13510">
    <property type="entry name" value="Fer2_4"/>
    <property type="match status" value="1"/>
</dbReference>
<evidence type="ECO:0000256" key="6">
    <source>
        <dbReference type="ARBA" id="ARBA00022723"/>
    </source>
</evidence>
<dbReference type="GO" id="GO:0051537">
    <property type="term" value="F:2 iron, 2 sulfur cluster binding"/>
    <property type="evidence" value="ECO:0007669"/>
    <property type="project" value="UniProtKB-KW"/>
</dbReference>
<dbReference type="RefSeq" id="WP_084785599.1">
    <property type="nucleotide sequence ID" value="NZ_LTBC01000009.1"/>
</dbReference>
<dbReference type="EC" id="1.12.1.3" evidence="17"/>
<evidence type="ECO:0000256" key="12">
    <source>
        <dbReference type="ARBA" id="ARBA00023136"/>
    </source>
</evidence>
<dbReference type="GO" id="GO:0008137">
    <property type="term" value="F:NADH dehydrogenase (ubiquinone) activity"/>
    <property type="evidence" value="ECO:0007669"/>
    <property type="project" value="InterPro"/>
</dbReference>
<dbReference type="OrthoDB" id="9805142at2"/>
<dbReference type="Pfam" id="PF12838">
    <property type="entry name" value="Fer4_7"/>
    <property type="match status" value="1"/>
</dbReference>
<sequence length="615" mass="68011">MPADKLIFDPVSPVSQEDEAPHPVARKKVRFWIDGREVVAEEGISVLEAAHRVGIEIPSLCYLKNINEIGACRVCLVEIEGARNLQAACVYPVSAGLKVRTSTPRVLRARRTVVELLLSDHHRECTNCIRNLNCELQHLADTLGIRNIRFTGETSNYPIFNKNPFIVRDYNKCIKCRRCEAICSKVQEVHVYSAQNRGFDTVIAPAFMKDLAEVACITCGQCVIACPTASLVEKECIDEVWQALADPDKYVVVQTAPSIQVTLGEVFGLPVGTVVTGKLVASLRRLGFDRVFATDFTADLTIMEEAHELLERLDGRGGPLPLLSSCSPGWIKFCEHFYPEFIPNLSTCKSPHEMFGAITKTYFAQKEGLDPKKIVVVAVMPCTAKKFEASRPEMGSGDWKDVDFVLTTRELARMIRQAGLNFRQLPDEEYDTPLGIASGAGTIFGATGGVVEAAVRTAYAITHGREMGVIDFEEFRGISGVKEAWVELKGRRIKVAIAHGTGNARKVLDRMKAGEQFDYVEIMACPGGCVGGGGQPIFGSRDHKEISLDYRHNRADALYRIDYSRRIRLSHENPAVQKIYAEFLGAPLSETANKLLHTHYTPRGPLPGYAVNPVQ</sequence>
<dbReference type="Gene3D" id="4.10.260.20">
    <property type="entry name" value="Iron hydrogenase, small subunit"/>
    <property type="match status" value="1"/>
</dbReference>
<evidence type="ECO:0000259" key="15">
    <source>
        <dbReference type="PROSITE" id="PS51379"/>
    </source>
</evidence>
<dbReference type="GO" id="GO:0051539">
    <property type="term" value="F:4 iron, 4 sulfur cluster binding"/>
    <property type="evidence" value="ECO:0007669"/>
    <property type="project" value="UniProtKB-KW"/>
</dbReference>
<evidence type="ECO:0000256" key="10">
    <source>
        <dbReference type="ARBA" id="ARBA00023014"/>
    </source>
</evidence>
<dbReference type="PATRIC" id="fig|1122241.3.peg.2293"/>
<gene>
    <name evidence="17" type="primary">hndD_2</name>
    <name evidence="17" type="ORF">MOMUL_21510</name>
</gene>
<evidence type="ECO:0000313" key="18">
    <source>
        <dbReference type="Proteomes" id="UP000075670"/>
    </source>
</evidence>
<dbReference type="SUPFAM" id="SSF53920">
    <property type="entry name" value="Fe-only hydrogenase"/>
    <property type="match status" value="1"/>
</dbReference>
<feature type="domain" description="4Fe-4S ferredoxin-type" evidence="15">
    <location>
        <begin position="205"/>
        <end position="236"/>
    </location>
</feature>
<comment type="similarity">
    <text evidence="3">Belongs to the complex I 75 kDa subunit family.</text>
</comment>
<evidence type="ECO:0000313" key="17">
    <source>
        <dbReference type="EMBL" id="KYH31595.1"/>
    </source>
</evidence>
<dbReference type="GO" id="GO:0050583">
    <property type="term" value="F:hydrogen dehydrogenase (NADP+) activity"/>
    <property type="evidence" value="ECO:0007669"/>
    <property type="project" value="UniProtKB-EC"/>
</dbReference>
<dbReference type="Pfam" id="PF10588">
    <property type="entry name" value="NADH-G_4Fe-4S_3"/>
    <property type="match status" value="1"/>
</dbReference>
<dbReference type="PROSITE" id="PS51085">
    <property type="entry name" value="2FE2S_FER_2"/>
    <property type="match status" value="1"/>
</dbReference>
<dbReference type="GO" id="GO:0042773">
    <property type="term" value="P:ATP synthesis coupled electron transport"/>
    <property type="evidence" value="ECO:0007669"/>
    <property type="project" value="InterPro"/>
</dbReference>
<comment type="cofactor">
    <cofactor evidence="1">
        <name>[4Fe-4S] cluster</name>
        <dbReference type="ChEBI" id="CHEBI:49883"/>
    </cofactor>
</comment>
<dbReference type="InterPro" id="IPR019574">
    <property type="entry name" value="NADH_UbQ_OxRdtase_Gsu_4Fe4S-bd"/>
</dbReference>
<keyword evidence="17" id="KW-0560">Oxidoreductase</keyword>
<dbReference type="InterPro" id="IPR050340">
    <property type="entry name" value="Cytosolic_Fe-S_CAF"/>
</dbReference>
<evidence type="ECO:0000259" key="16">
    <source>
        <dbReference type="PROSITE" id="PS51839"/>
    </source>
</evidence>
<dbReference type="EMBL" id="LTBC01000009">
    <property type="protein sequence ID" value="KYH31595.1"/>
    <property type="molecule type" value="Genomic_DNA"/>
</dbReference>
<feature type="domain" description="4Fe-4S His(Cys)3-ligated-type" evidence="16">
    <location>
        <begin position="105"/>
        <end position="144"/>
    </location>
</feature>
<reference evidence="17 18" key="1">
    <citation type="submission" date="2016-02" db="EMBL/GenBank/DDBJ databases">
        <title>Genome sequence of Moorella mulderi DSM 14980.</title>
        <authorList>
            <person name="Poehlein A."/>
            <person name="Daniel R."/>
        </authorList>
    </citation>
    <scope>NUCLEOTIDE SEQUENCE [LARGE SCALE GENOMIC DNA]</scope>
    <source>
        <strain evidence="17 18">DSM 14980</strain>
    </source>
</reference>
<comment type="subcellular location">
    <subcellularLocation>
        <location evidence="2">Membrane</location>
    </subcellularLocation>
</comment>
<name>A0A151AVB6_9FIRM</name>
<accession>A0A151AVB6</accession>
<keyword evidence="4" id="KW-0004">4Fe-4S</keyword>
<dbReference type="PROSITE" id="PS51839">
    <property type="entry name" value="4FE4S_HC3"/>
    <property type="match status" value="1"/>
</dbReference>
<evidence type="ECO:0000256" key="5">
    <source>
        <dbReference type="ARBA" id="ARBA00022714"/>
    </source>
</evidence>
<dbReference type="FunFam" id="3.30.70.20:FF:000035">
    <property type="entry name" value="Iron hydrogenase 1"/>
    <property type="match status" value="1"/>
</dbReference>
<dbReference type="Pfam" id="PF02256">
    <property type="entry name" value="Fe_hyd_SSU"/>
    <property type="match status" value="1"/>
</dbReference>
<comment type="caution">
    <text evidence="17">The sequence shown here is derived from an EMBL/GenBank/DDBJ whole genome shotgun (WGS) entry which is preliminary data.</text>
</comment>
<dbReference type="Gene3D" id="3.40.50.1780">
    <property type="match status" value="1"/>
</dbReference>
<dbReference type="Gene3D" id="3.40.950.10">
    <property type="entry name" value="Fe-only Hydrogenase (Larger Subunit), Chain L, domain 3"/>
    <property type="match status" value="1"/>
</dbReference>
<keyword evidence="9" id="KW-0408">Iron</keyword>
<keyword evidence="12" id="KW-0472">Membrane</keyword>
<organism evidence="17 18">
    <name type="scientific">Moorella mulderi DSM 14980</name>
    <dbReference type="NCBI Taxonomy" id="1122241"/>
    <lineage>
        <taxon>Bacteria</taxon>
        <taxon>Bacillati</taxon>
        <taxon>Bacillota</taxon>
        <taxon>Clostridia</taxon>
        <taxon>Neomoorellales</taxon>
        <taxon>Neomoorellaceae</taxon>
        <taxon>Neomoorella</taxon>
    </lineage>
</organism>
<dbReference type="Proteomes" id="UP000075670">
    <property type="component" value="Unassembled WGS sequence"/>
</dbReference>
<keyword evidence="5" id="KW-0001">2Fe-2S</keyword>
<dbReference type="InterPro" id="IPR049830">
    <property type="entry name" value="HndD"/>
</dbReference>
<feature type="domain" description="4Fe-4S ferredoxin-type" evidence="15">
    <location>
        <begin position="164"/>
        <end position="194"/>
    </location>
</feature>
<dbReference type="InterPro" id="IPR017896">
    <property type="entry name" value="4Fe4S_Fe-S-bd"/>
</dbReference>
<dbReference type="SUPFAM" id="SSF54862">
    <property type="entry name" value="4Fe-4S ferredoxins"/>
    <property type="match status" value="1"/>
</dbReference>
<dbReference type="GO" id="GO:0005506">
    <property type="term" value="F:iron ion binding"/>
    <property type="evidence" value="ECO:0007669"/>
    <property type="project" value="InterPro"/>
</dbReference>
<dbReference type="Pfam" id="PF02906">
    <property type="entry name" value="Fe_hyd_lg_C"/>
    <property type="match status" value="1"/>
</dbReference>
<dbReference type="CDD" id="cd00207">
    <property type="entry name" value="fer2"/>
    <property type="match status" value="1"/>
</dbReference>
<feature type="domain" description="2Fe-2S ferredoxin-type" evidence="14">
    <location>
        <begin position="27"/>
        <end position="105"/>
    </location>
</feature>
<evidence type="ECO:0000256" key="9">
    <source>
        <dbReference type="ARBA" id="ARBA00023004"/>
    </source>
</evidence>
<evidence type="ECO:0000256" key="3">
    <source>
        <dbReference type="ARBA" id="ARBA00005404"/>
    </source>
</evidence>
<dbReference type="SUPFAM" id="SSF54292">
    <property type="entry name" value="2Fe-2S ferredoxin-like"/>
    <property type="match status" value="1"/>
</dbReference>
<comment type="cofactor">
    <cofactor evidence="13">
        <name>[2Fe-2S] cluster</name>
        <dbReference type="ChEBI" id="CHEBI:190135"/>
    </cofactor>
</comment>
<dbReference type="Gene3D" id="3.10.20.740">
    <property type="match status" value="1"/>
</dbReference>
<dbReference type="InterPro" id="IPR003149">
    <property type="entry name" value="Fe_hydrogenase_ssu"/>
</dbReference>
<dbReference type="InterPro" id="IPR036991">
    <property type="entry name" value="Fe_hydrogenase_ssu_sf"/>
</dbReference>
<dbReference type="InterPro" id="IPR036010">
    <property type="entry name" value="2Fe-2S_ferredoxin-like_sf"/>
</dbReference>
<dbReference type="InterPro" id="IPR004108">
    <property type="entry name" value="Fe_hydrogenase_lsu_C"/>
</dbReference>
<dbReference type="PROSITE" id="PS51379">
    <property type="entry name" value="4FE4S_FER_2"/>
    <property type="match status" value="2"/>
</dbReference>
<evidence type="ECO:0000256" key="2">
    <source>
        <dbReference type="ARBA" id="ARBA00004370"/>
    </source>
</evidence>
<dbReference type="SMART" id="SM00902">
    <property type="entry name" value="Fe_hyd_SSU"/>
    <property type="match status" value="1"/>
</dbReference>
<dbReference type="AlphaFoldDB" id="A0A151AVB6"/>
<evidence type="ECO:0000256" key="1">
    <source>
        <dbReference type="ARBA" id="ARBA00001966"/>
    </source>
</evidence>
<dbReference type="InterPro" id="IPR017900">
    <property type="entry name" value="4Fe4S_Fe_S_CS"/>
</dbReference>
<dbReference type="GO" id="GO:0016020">
    <property type="term" value="C:membrane"/>
    <property type="evidence" value="ECO:0007669"/>
    <property type="project" value="UniProtKB-SubCell"/>
</dbReference>
<dbReference type="PROSITE" id="PS00641">
    <property type="entry name" value="COMPLEX1_75K_1"/>
    <property type="match status" value="1"/>
</dbReference>
<evidence type="ECO:0000256" key="13">
    <source>
        <dbReference type="ARBA" id="ARBA00034078"/>
    </source>
</evidence>
<dbReference type="InterPro" id="IPR009016">
    <property type="entry name" value="Fe_hydrogenase"/>
</dbReference>
<evidence type="ECO:0000256" key="7">
    <source>
        <dbReference type="ARBA" id="ARBA00022737"/>
    </source>
</evidence>
<evidence type="ECO:0000256" key="11">
    <source>
        <dbReference type="ARBA" id="ARBA00023027"/>
    </source>
</evidence>
<dbReference type="PROSITE" id="PS00198">
    <property type="entry name" value="4FE4S_FER_1"/>
    <property type="match status" value="1"/>
</dbReference>